<dbReference type="Gene3D" id="2.40.320.10">
    <property type="entry name" value="Hypothetical Protein Pfu-838710-001"/>
    <property type="match status" value="1"/>
</dbReference>
<dbReference type="Proteomes" id="UP000256686">
    <property type="component" value="Unassembled WGS sequence"/>
</dbReference>
<dbReference type="PANTHER" id="PTHR21028">
    <property type="entry name" value="SI:CH211-156B7.4"/>
    <property type="match status" value="1"/>
</dbReference>
<keyword evidence="3" id="KW-1185">Reference proteome</keyword>
<dbReference type="Pfam" id="PF01928">
    <property type="entry name" value="CYTH"/>
    <property type="match status" value="1"/>
</dbReference>
<protein>
    <submittedName>
        <fullName evidence="2">Adenylate cyclase</fullName>
    </submittedName>
</protein>
<evidence type="ECO:0000313" key="2">
    <source>
        <dbReference type="EMBL" id="REC63782.1"/>
    </source>
</evidence>
<dbReference type="CDD" id="cd07890">
    <property type="entry name" value="CYTH-like_AC_IV-like"/>
    <property type="match status" value="1"/>
</dbReference>
<proteinExistence type="predicted"/>
<name>A0A3D9CE63_9FLAO</name>
<feature type="domain" description="CYTH" evidence="1">
    <location>
        <begin position="3"/>
        <end position="171"/>
    </location>
</feature>
<dbReference type="RefSeq" id="WP_115968860.1">
    <property type="nucleotide sequence ID" value="NZ_QNVT01000002.1"/>
</dbReference>
<dbReference type="InterPro" id="IPR008173">
    <property type="entry name" value="Adenylyl_cyclase_CyaB"/>
</dbReference>
<comment type="caution">
    <text evidence="2">The sequence shown here is derived from an EMBL/GenBank/DDBJ whole genome shotgun (WGS) entry which is preliminary data.</text>
</comment>
<accession>A0A3D9CE63</accession>
<dbReference type="PROSITE" id="PS51707">
    <property type="entry name" value="CYTH"/>
    <property type="match status" value="1"/>
</dbReference>
<dbReference type="AlphaFoldDB" id="A0A3D9CE63"/>
<reference evidence="3" key="1">
    <citation type="submission" date="2018-06" db="EMBL/GenBank/DDBJ databases">
        <authorList>
            <person name="Lum Nde A."/>
            <person name="Hugo C."/>
        </authorList>
    </citation>
    <scope>NUCLEOTIDE SEQUENCE [LARGE SCALE GENOMIC DNA]</scope>
    <source>
        <strain evidence="3">1_F178</strain>
    </source>
</reference>
<organism evidence="2 3">
    <name type="scientific">Chryseobacterium pennae</name>
    <dbReference type="NCBI Taxonomy" id="2258962"/>
    <lineage>
        <taxon>Bacteria</taxon>
        <taxon>Pseudomonadati</taxon>
        <taxon>Bacteroidota</taxon>
        <taxon>Flavobacteriia</taxon>
        <taxon>Flavobacteriales</taxon>
        <taxon>Weeksellaceae</taxon>
        <taxon>Chryseobacterium group</taxon>
        <taxon>Chryseobacterium</taxon>
    </lineage>
</organism>
<gene>
    <name evidence="2" type="ORF">DRF65_03490</name>
</gene>
<sequence length="179" mass="21244">MKIKNFEFKAKVEELEKYQDQILKLNPIDFGTEHQIDTYFNAPKGRLKLREIKGKESKLIDYNRENTQGSKKSDVLLYKHGMDDTLKQILSNQMGVKIIVDKKRKIYGIDNVKFHFDTVKDLGTFIEVEAIDETEKFNLEELKKQCDFYYDYFNIQLHQVEKLSYSDLLTDKLEKSWNA</sequence>
<dbReference type="SUPFAM" id="SSF55154">
    <property type="entry name" value="CYTH-like phosphatases"/>
    <property type="match status" value="1"/>
</dbReference>
<dbReference type="PANTHER" id="PTHR21028:SF2">
    <property type="entry name" value="CYTH DOMAIN-CONTAINING PROTEIN"/>
    <property type="match status" value="1"/>
</dbReference>
<dbReference type="InterPro" id="IPR033469">
    <property type="entry name" value="CYTH-like_dom_sf"/>
</dbReference>
<evidence type="ECO:0000259" key="1">
    <source>
        <dbReference type="PROSITE" id="PS51707"/>
    </source>
</evidence>
<evidence type="ECO:0000313" key="3">
    <source>
        <dbReference type="Proteomes" id="UP000256686"/>
    </source>
</evidence>
<dbReference type="InterPro" id="IPR023577">
    <property type="entry name" value="CYTH_domain"/>
</dbReference>
<dbReference type="EMBL" id="QNVT01000002">
    <property type="protein sequence ID" value="REC63782.1"/>
    <property type="molecule type" value="Genomic_DNA"/>
</dbReference>